<evidence type="ECO:0000313" key="7">
    <source>
        <dbReference type="Proteomes" id="UP001162891"/>
    </source>
</evidence>
<comment type="similarity">
    <text evidence="5">Belongs to the class-III pyridoxal-phosphate-dependent aminotransferase family.</text>
</comment>
<dbReference type="Pfam" id="PF00202">
    <property type="entry name" value="Aminotran_3"/>
    <property type="match status" value="1"/>
</dbReference>
<dbReference type="InterPro" id="IPR005814">
    <property type="entry name" value="Aminotrans_3"/>
</dbReference>
<evidence type="ECO:0000256" key="1">
    <source>
        <dbReference type="ARBA" id="ARBA00001933"/>
    </source>
</evidence>
<accession>A0ABN6MWD5</accession>
<dbReference type="PANTHER" id="PTHR11986">
    <property type="entry name" value="AMINOTRANSFERASE CLASS III"/>
    <property type="match status" value="1"/>
</dbReference>
<proteinExistence type="inferred from homology"/>
<dbReference type="EMBL" id="AP025591">
    <property type="protein sequence ID" value="BDG03823.1"/>
    <property type="molecule type" value="Genomic_DNA"/>
</dbReference>
<gene>
    <name evidence="6" type="primary">argD_1</name>
    <name evidence="6" type="ORF">AMOR_28190</name>
</gene>
<organism evidence="6 7">
    <name type="scientific">Anaeromyxobacter oryzae</name>
    <dbReference type="NCBI Taxonomy" id="2918170"/>
    <lineage>
        <taxon>Bacteria</taxon>
        <taxon>Pseudomonadati</taxon>
        <taxon>Myxococcota</taxon>
        <taxon>Myxococcia</taxon>
        <taxon>Myxococcales</taxon>
        <taxon>Cystobacterineae</taxon>
        <taxon>Anaeromyxobacteraceae</taxon>
        <taxon>Anaeromyxobacter</taxon>
    </lineage>
</organism>
<evidence type="ECO:0000256" key="3">
    <source>
        <dbReference type="ARBA" id="ARBA00022679"/>
    </source>
</evidence>
<keyword evidence="4 5" id="KW-0663">Pyridoxal phosphate</keyword>
<dbReference type="InterPro" id="IPR015424">
    <property type="entry name" value="PyrdxlP-dep_Trfase"/>
</dbReference>
<dbReference type="GO" id="GO:0008483">
    <property type="term" value="F:transaminase activity"/>
    <property type="evidence" value="ECO:0007669"/>
    <property type="project" value="UniProtKB-KW"/>
</dbReference>
<comment type="cofactor">
    <cofactor evidence="1">
        <name>pyridoxal 5'-phosphate</name>
        <dbReference type="ChEBI" id="CHEBI:597326"/>
    </cofactor>
</comment>
<evidence type="ECO:0000313" key="6">
    <source>
        <dbReference type="EMBL" id="BDG03823.1"/>
    </source>
</evidence>
<reference evidence="7" key="1">
    <citation type="journal article" date="2022" name="Int. J. Syst. Evol. Microbiol.">
        <title>Anaeromyxobacter oryzae sp. nov., Anaeromyxobacter diazotrophicus sp. nov. and Anaeromyxobacter paludicola sp. nov., isolated from paddy soils.</title>
        <authorList>
            <person name="Itoh H."/>
            <person name="Xu Z."/>
            <person name="Mise K."/>
            <person name="Masuda Y."/>
            <person name="Ushijima N."/>
            <person name="Hayakawa C."/>
            <person name="Shiratori Y."/>
            <person name="Senoo K."/>
        </authorList>
    </citation>
    <scope>NUCLEOTIDE SEQUENCE [LARGE SCALE GENOMIC DNA]</scope>
    <source>
        <strain evidence="7">Red232</strain>
    </source>
</reference>
<keyword evidence="7" id="KW-1185">Reference proteome</keyword>
<keyword evidence="3" id="KW-0808">Transferase</keyword>
<sequence>MGKIRVRTDIPGPRSREVVAEEQRHLAPGLQAFATWAGVAMASGQGSTLTDVDGNTYVDLIGGIGVNALGHCHPRHVEAIASQAWTLVVGSFTSEPRAALVNAVCELAPSGLDRLQLYSSGTEAVESALRLARCATGRTEVLGFWGGFHGKTAGAAALLGSSAREALGPLPAGATLVPYADCYRCPLGLARESCGLACAELARKAMKAQAAGPLAAVVFEPMQGTAGNVIPPDGFLPAIADAAREAGALLVADEMITGFGRTGRPWGVDHSGVRPDIATVGKGFGSGFPISGVLARDAVSRAKPWSNPSGASSSYGGNALAAAAALASVTTISEERLWENAARVGSAMVAELRRMQERHPFIGDVRGAGLFIGVELVKDRATKEPLDAAVTRHVYEECLRRGLLAMTYTPHVRLQPALTIDADTALEGLSVLDAVFAELARGGRWR</sequence>
<dbReference type="PIRSF" id="PIRSF000521">
    <property type="entry name" value="Transaminase_4ab_Lys_Orn"/>
    <property type="match status" value="1"/>
</dbReference>
<protein>
    <submittedName>
        <fullName evidence="6">Acetylornithine aminotransferase</fullName>
    </submittedName>
</protein>
<dbReference type="InterPro" id="IPR050103">
    <property type="entry name" value="Class-III_PLP-dep_AT"/>
</dbReference>
<dbReference type="SUPFAM" id="SSF53383">
    <property type="entry name" value="PLP-dependent transferases"/>
    <property type="match status" value="1"/>
</dbReference>
<dbReference type="InterPro" id="IPR015421">
    <property type="entry name" value="PyrdxlP-dep_Trfase_major"/>
</dbReference>
<name>A0ABN6MWD5_9BACT</name>
<dbReference type="PANTHER" id="PTHR11986:SF79">
    <property type="entry name" value="ACETYLORNITHINE AMINOTRANSFERASE, MITOCHONDRIAL"/>
    <property type="match status" value="1"/>
</dbReference>
<keyword evidence="2 6" id="KW-0032">Aminotransferase</keyword>
<evidence type="ECO:0000256" key="5">
    <source>
        <dbReference type="RuleBase" id="RU003560"/>
    </source>
</evidence>
<dbReference type="Gene3D" id="3.40.640.10">
    <property type="entry name" value="Type I PLP-dependent aspartate aminotransferase-like (Major domain)"/>
    <property type="match status" value="1"/>
</dbReference>
<evidence type="ECO:0000256" key="2">
    <source>
        <dbReference type="ARBA" id="ARBA00022576"/>
    </source>
</evidence>
<dbReference type="CDD" id="cd00610">
    <property type="entry name" value="OAT_like"/>
    <property type="match status" value="1"/>
</dbReference>
<dbReference type="Proteomes" id="UP001162891">
    <property type="component" value="Chromosome"/>
</dbReference>
<evidence type="ECO:0000256" key="4">
    <source>
        <dbReference type="ARBA" id="ARBA00022898"/>
    </source>
</evidence>
<dbReference type="InterPro" id="IPR015422">
    <property type="entry name" value="PyrdxlP-dep_Trfase_small"/>
</dbReference>
<dbReference type="Gene3D" id="3.90.1150.10">
    <property type="entry name" value="Aspartate Aminotransferase, domain 1"/>
    <property type="match status" value="1"/>
</dbReference>
<dbReference type="RefSeq" id="WP_248362242.1">
    <property type="nucleotide sequence ID" value="NZ_AP025591.1"/>
</dbReference>